<protein>
    <submittedName>
        <fullName evidence="3">DNA repair exonuclease SbcCD nuclease subunit</fullName>
    </submittedName>
</protein>
<feature type="domain" description="Calcineurin-like phosphoesterase" evidence="2">
    <location>
        <begin position="5"/>
        <end position="192"/>
    </location>
</feature>
<dbReference type="Pfam" id="PF00149">
    <property type="entry name" value="Metallophos"/>
    <property type="match status" value="1"/>
</dbReference>
<dbReference type="CDD" id="cd00840">
    <property type="entry name" value="MPP_Mre11_N"/>
    <property type="match status" value="1"/>
</dbReference>
<gene>
    <name evidence="3" type="ORF">SAMN05421804_107117</name>
</gene>
<dbReference type="InterPro" id="IPR029052">
    <property type="entry name" value="Metallo-depent_PP-like"/>
</dbReference>
<accession>A0A1G8QZT9</accession>
<dbReference type="GO" id="GO:0004527">
    <property type="term" value="F:exonuclease activity"/>
    <property type="evidence" value="ECO:0007669"/>
    <property type="project" value="UniProtKB-KW"/>
</dbReference>
<name>A0A1G8QZT9_9CLOT</name>
<dbReference type="Proteomes" id="UP000183255">
    <property type="component" value="Unassembled WGS sequence"/>
</dbReference>
<evidence type="ECO:0000313" key="3">
    <source>
        <dbReference type="EMBL" id="SDJ10201.1"/>
    </source>
</evidence>
<dbReference type="InterPro" id="IPR050535">
    <property type="entry name" value="DNA_Repair-Maintenance_Comp"/>
</dbReference>
<dbReference type="PANTHER" id="PTHR30337:SF7">
    <property type="entry name" value="PHOSPHOESTERASE"/>
    <property type="match status" value="1"/>
</dbReference>
<evidence type="ECO:0000313" key="4">
    <source>
        <dbReference type="Proteomes" id="UP000183255"/>
    </source>
</evidence>
<dbReference type="SUPFAM" id="SSF56300">
    <property type="entry name" value="Metallo-dependent phosphatases"/>
    <property type="match status" value="1"/>
</dbReference>
<dbReference type="InterPro" id="IPR041796">
    <property type="entry name" value="Mre11_N"/>
</dbReference>
<reference evidence="3 4" key="1">
    <citation type="submission" date="2016-10" db="EMBL/GenBank/DDBJ databases">
        <authorList>
            <person name="de Groot N.N."/>
        </authorList>
    </citation>
    <scope>NUCLEOTIDE SEQUENCE [LARGE SCALE GENOMIC DNA]</scope>
    <source>
        <strain evidence="3 4">CGMCC 1.5058</strain>
    </source>
</reference>
<dbReference type="PANTHER" id="PTHR30337">
    <property type="entry name" value="COMPONENT OF ATP-DEPENDENT DSDNA EXONUCLEASE"/>
    <property type="match status" value="1"/>
</dbReference>
<keyword evidence="1" id="KW-0378">Hydrolase</keyword>
<keyword evidence="3" id="KW-0269">Exonuclease</keyword>
<dbReference type="Gene3D" id="3.60.21.10">
    <property type="match status" value="1"/>
</dbReference>
<organism evidence="3 4">
    <name type="scientific">Proteiniclasticum ruminis</name>
    <dbReference type="NCBI Taxonomy" id="398199"/>
    <lineage>
        <taxon>Bacteria</taxon>
        <taxon>Bacillati</taxon>
        <taxon>Bacillota</taxon>
        <taxon>Clostridia</taxon>
        <taxon>Eubacteriales</taxon>
        <taxon>Clostridiaceae</taxon>
        <taxon>Proteiniclasticum</taxon>
    </lineage>
</organism>
<dbReference type="AlphaFoldDB" id="A0A1G8QZT9"/>
<dbReference type="EMBL" id="FNDZ01000007">
    <property type="protein sequence ID" value="SDJ10201.1"/>
    <property type="molecule type" value="Genomic_DNA"/>
</dbReference>
<dbReference type="InterPro" id="IPR004843">
    <property type="entry name" value="Calcineurin-like_PHP"/>
</dbReference>
<sequence length="380" mass="43336">MQKVKILHCADLHLGSEMMTLPKKSKERRGELLRTFRKITDLCREEAVEIFLIAGDLFEGSNVDLETVQSVKSYLGALSCPVFISPGNHDYISLDSPYLEDGWPENVKIFKGAMERVVLEDKNVAVYGAGFTSTYQRKSMLHFEEVDPTRLNLLCIHGDVVSPGQKSDYHAMSVEELSRSGMDYVALGHIHKREDIGRAGDTFYAYPGCPEGRGFDELGSKGVYLGELYKGHHALRYVEVCQRQYIRLTIDVTGLVRELEVEHKIKDTLAEAYGKDYEKHIYQISLTGTRKEEELLPIKTIERTLSESLYHLDLSDDRMVERDYELLREEVSLRGLYVRNLLSLLEEAKEKGDEVLLATYEKALEYGMTSFEGQVNIIED</sequence>
<evidence type="ECO:0000259" key="2">
    <source>
        <dbReference type="Pfam" id="PF00149"/>
    </source>
</evidence>
<evidence type="ECO:0000256" key="1">
    <source>
        <dbReference type="ARBA" id="ARBA00022801"/>
    </source>
</evidence>
<keyword evidence="3" id="KW-0540">Nuclease</keyword>
<dbReference type="RefSeq" id="WP_031577058.1">
    <property type="nucleotide sequence ID" value="NZ_FNDZ01000007.1"/>
</dbReference>
<proteinExistence type="predicted"/>